<dbReference type="InParanoid" id="A0A2R5GH81"/>
<keyword evidence="4" id="KW-1185">Reference proteome</keyword>
<accession>A0A2R5GH81</accession>
<evidence type="ECO:0000259" key="2">
    <source>
        <dbReference type="Pfam" id="PF01370"/>
    </source>
</evidence>
<dbReference type="InterPro" id="IPR050425">
    <property type="entry name" value="NAD(P)_dehydrat-like"/>
</dbReference>
<dbReference type="EMBL" id="BEYU01000068">
    <property type="protein sequence ID" value="GBG29945.1"/>
    <property type="molecule type" value="Genomic_DNA"/>
</dbReference>
<dbReference type="InterPro" id="IPR001509">
    <property type="entry name" value="Epimerase_deHydtase"/>
</dbReference>
<reference evidence="3 4" key="1">
    <citation type="submission" date="2017-12" db="EMBL/GenBank/DDBJ databases">
        <title>Sequencing, de novo assembly and annotation of complete genome of a new Thraustochytrid species, strain FCC1311.</title>
        <authorList>
            <person name="Sedici K."/>
            <person name="Godart F."/>
            <person name="Aiese Cigliano R."/>
            <person name="Sanseverino W."/>
            <person name="Barakat M."/>
            <person name="Ortet P."/>
            <person name="Marechal E."/>
            <person name="Cagnac O."/>
            <person name="Amato A."/>
        </authorList>
    </citation>
    <scope>NUCLEOTIDE SEQUENCE [LARGE SCALE GENOMIC DNA]</scope>
</reference>
<evidence type="ECO:0000313" key="3">
    <source>
        <dbReference type="EMBL" id="GBG29945.1"/>
    </source>
</evidence>
<dbReference type="FunFam" id="3.40.50.720:FF:000085">
    <property type="entry name" value="Dihydroflavonol reductase"/>
    <property type="match status" value="1"/>
</dbReference>
<dbReference type="OrthoDB" id="2735536at2759"/>
<dbReference type="PANTHER" id="PTHR10366">
    <property type="entry name" value="NAD DEPENDENT EPIMERASE/DEHYDRATASE"/>
    <property type="match status" value="1"/>
</dbReference>
<proteinExistence type="predicted"/>
<dbReference type="Pfam" id="PF01370">
    <property type="entry name" value="Epimerase"/>
    <property type="match status" value="1"/>
</dbReference>
<dbReference type="PANTHER" id="PTHR10366:SF812">
    <property type="entry name" value="VPS9 DOMAIN-CONTAINING PROTEIN"/>
    <property type="match status" value="1"/>
</dbReference>
<evidence type="ECO:0000313" key="4">
    <source>
        <dbReference type="Proteomes" id="UP000241890"/>
    </source>
</evidence>
<protein>
    <submittedName>
        <fullName evidence="3">Dihydroflavonol 4-reductase</fullName>
    </submittedName>
</protein>
<feature type="domain" description="NAD-dependent epimerase/dehydratase" evidence="2">
    <location>
        <begin position="13"/>
        <end position="248"/>
    </location>
</feature>
<evidence type="ECO:0000256" key="1">
    <source>
        <dbReference type="ARBA" id="ARBA00023002"/>
    </source>
</evidence>
<dbReference type="GO" id="GO:0016616">
    <property type="term" value="F:oxidoreductase activity, acting on the CH-OH group of donors, NAD or NADP as acceptor"/>
    <property type="evidence" value="ECO:0007669"/>
    <property type="project" value="TreeGrafter"/>
</dbReference>
<gene>
    <name evidence="3" type="ORF">FCC1311_061652</name>
</gene>
<dbReference type="SUPFAM" id="SSF51735">
    <property type="entry name" value="NAD(P)-binding Rossmann-fold domains"/>
    <property type="match status" value="1"/>
</dbReference>
<organism evidence="3 4">
    <name type="scientific">Hondaea fermentalgiana</name>
    <dbReference type="NCBI Taxonomy" id="2315210"/>
    <lineage>
        <taxon>Eukaryota</taxon>
        <taxon>Sar</taxon>
        <taxon>Stramenopiles</taxon>
        <taxon>Bigyra</taxon>
        <taxon>Labyrinthulomycetes</taxon>
        <taxon>Thraustochytrida</taxon>
        <taxon>Thraustochytriidae</taxon>
        <taxon>Hondaea</taxon>
    </lineage>
</organism>
<sequence length="355" mass="37934">MTGADANAISGPICITGATGFLGSWAVKEALDAGFEVHATTRSEGKAGVLKSLDGAKERLKLFTGCDLMKKGSFDEAISGCPIVLHTASPVFFSDNEDDRSKLVDPAVQGTQTVLEACAAAGVKKVVLTSSTAAVYMAYGRKPAEEPFTEKDFSPQDVLEEKKNYYALSKLLAERAAWEIAERDGCPFKLSVMNPTYIFGPVMQGQKPDNVTAKMVSGFFKAESITQISVPLVDVRDVAKAHVLAAKMDLDWAGWGRRFLLVGATPMQEEIIKVLRDAKTVSATHKNLLPTTLDPSIPPAVAGHVPPARTKMDVSPSTAPPAEGGLSLEYHHMYETVVDTYATADVDANLQNAAA</sequence>
<dbReference type="AlphaFoldDB" id="A0A2R5GH81"/>
<dbReference type="Gene3D" id="3.40.50.720">
    <property type="entry name" value="NAD(P)-binding Rossmann-like Domain"/>
    <property type="match status" value="1"/>
</dbReference>
<comment type="caution">
    <text evidence="3">The sequence shown here is derived from an EMBL/GenBank/DDBJ whole genome shotgun (WGS) entry which is preliminary data.</text>
</comment>
<name>A0A2R5GH81_9STRA</name>
<dbReference type="Proteomes" id="UP000241890">
    <property type="component" value="Unassembled WGS sequence"/>
</dbReference>
<keyword evidence="1" id="KW-0560">Oxidoreductase</keyword>
<dbReference type="InterPro" id="IPR036291">
    <property type="entry name" value="NAD(P)-bd_dom_sf"/>
</dbReference>